<dbReference type="RefSeq" id="WP_157117192.1">
    <property type="nucleotide sequence ID" value="NZ_JAAXOT010000022.1"/>
</dbReference>
<dbReference type="Pfam" id="PF24030">
    <property type="entry name" value="DUF7341"/>
    <property type="match status" value="1"/>
</dbReference>
<evidence type="ECO:0000259" key="1">
    <source>
        <dbReference type="Pfam" id="PF24029"/>
    </source>
</evidence>
<evidence type="ECO:0000313" key="3">
    <source>
        <dbReference type="EMBL" id="NKY60380.1"/>
    </source>
</evidence>
<reference evidence="3 4" key="1">
    <citation type="submission" date="2020-04" db="EMBL/GenBank/DDBJ databases">
        <title>MicrobeNet Type strains.</title>
        <authorList>
            <person name="Nicholson A.C."/>
        </authorList>
    </citation>
    <scope>NUCLEOTIDE SEQUENCE [LARGE SCALE GENOMIC DNA]</scope>
    <source>
        <strain evidence="3 4">JCM 3332</strain>
    </source>
</reference>
<proteinExistence type="predicted"/>
<dbReference type="InterPro" id="IPR055764">
    <property type="entry name" value="DUF7340"/>
</dbReference>
<dbReference type="InterPro" id="IPR055765">
    <property type="entry name" value="DUF7341"/>
</dbReference>
<feature type="domain" description="DUF7340" evidence="1">
    <location>
        <begin position="149"/>
        <end position="208"/>
    </location>
</feature>
<feature type="domain" description="DUF7341" evidence="2">
    <location>
        <begin position="9"/>
        <end position="142"/>
    </location>
</feature>
<dbReference type="Pfam" id="PF24029">
    <property type="entry name" value="DUF7340"/>
    <property type="match status" value="1"/>
</dbReference>
<name>A0A846YS51_9NOCA</name>
<comment type="caution">
    <text evidence="3">The sequence shown here is derived from an EMBL/GenBank/DDBJ whole genome shotgun (WGS) entry which is preliminary data.</text>
</comment>
<keyword evidence="4" id="KW-1185">Reference proteome</keyword>
<sequence length="217" mass="24245">MTETPELVAGARTAFSDAVHLLVGLRADSIERDDFMREHVILDSLYQELQELRFGEKQGSESVRRATHGSAAPGNVSAISLLDDIDRTVRSWWPNVDSAEHQPTVARLYTLCDWPWTPDELADLKRMTRTVEQWVERANSMLAPDQRHTYELRAACPSCGETYLSVDDGAGEMVRKYVLQASQSSAECLACGMNWAPENYRALAYDLGAPLPEGVLE</sequence>
<dbReference type="AlphaFoldDB" id="A0A846YS51"/>
<gene>
    <name evidence="3" type="ORF">HGA15_30445</name>
</gene>
<protein>
    <submittedName>
        <fullName evidence="3">Uncharacterized protein</fullName>
    </submittedName>
</protein>
<dbReference type="Proteomes" id="UP000570678">
    <property type="component" value="Unassembled WGS sequence"/>
</dbReference>
<accession>A0A846YS51</accession>
<organism evidence="3 4">
    <name type="scientific">Nocardia flavorosea</name>
    <dbReference type="NCBI Taxonomy" id="53429"/>
    <lineage>
        <taxon>Bacteria</taxon>
        <taxon>Bacillati</taxon>
        <taxon>Actinomycetota</taxon>
        <taxon>Actinomycetes</taxon>
        <taxon>Mycobacteriales</taxon>
        <taxon>Nocardiaceae</taxon>
        <taxon>Nocardia</taxon>
    </lineage>
</organism>
<evidence type="ECO:0000259" key="2">
    <source>
        <dbReference type="Pfam" id="PF24030"/>
    </source>
</evidence>
<dbReference type="EMBL" id="JAAXOT010000022">
    <property type="protein sequence ID" value="NKY60380.1"/>
    <property type="molecule type" value="Genomic_DNA"/>
</dbReference>
<evidence type="ECO:0000313" key="4">
    <source>
        <dbReference type="Proteomes" id="UP000570678"/>
    </source>
</evidence>